<dbReference type="RefSeq" id="WP_098062742.1">
    <property type="nucleotide sequence ID" value="NZ_PDEP01000010.1"/>
</dbReference>
<evidence type="ECO:0000256" key="3">
    <source>
        <dbReference type="ARBA" id="ARBA00022982"/>
    </source>
</evidence>
<evidence type="ECO:0000256" key="1">
    <source>
        <dbReference type="ARBA" id="ARBA00008987"/>
    </source>
</evidence>
<dbReference type="Pfam" id="PF00085">
    <property type="entry name" value="Thioredoxin"/>
    <property type="match status" value="1"/>
</dbReference>
<comment type="caution">
    <text evidence="7">The sequence shown here is derived from an EMBL/GenBank/DDBJ whole genome shotgun (WGS) entry which is preliminary data.</text>
</comment>
<evidence type="ECO:0000313" key="8">
    <source>
        <dbReference type="Proteomes" id="UP000221024"/>
    </source>
</evidence>
<name>A0A2H3NMQ0_9BACT</name>
<feature type="domain" description="Thioredoxin" evidence="6">
    <location>
        <begin position="1"/>
        <end position="105"/>
    </location>
</feature>
<dbReference type="InterPro" id="IPR013766">
    <property type="entry name" value="Thioredoxin_domain"/>
</dbReference>
<evidence type="ECO:0000256" key="2">
    <source>
        <dbReference type="ARBA" id="ARBA00022448"/>
    </source>
</evidence>
<dbReference type="Gene3D" id="1.25.40.10">
    <property type="entry name" value="Tetratricopeptide repeat domain"/>
    <property type="match status" value="1"/>
</dbReference>
<dbReference type="Gene3D" id="3.40.30.10">
    <property type="entry name" value="Glutaredoxin"/>
    <property type="match status" value="1"/>
</dbReference>
<dbReference type="PRINTS" id="PR00421">
    <property type="entry name" value="THIOREDOXIN"/>
</dbReference>
<dbReference type="InterPro" id="IPR011990">
    <property type="entry name" value="TPR-like_helical_dom_sf"/>
</dbReference>
<keyword evidence="8" id="KW-1185">Reference proteome</keyword>
<dbReference type="PANTHER" id="PTHR45663:SF11">
    <property type="entry name" value="GEO12009P1"/>
    <property type="match status" value="1"/>
</dbReference>
<gene>
    <name evidence="7" type="ORF">CRI93_11275</name>
</gene>
<keyword evidence="5" id="KW-0676">Redox-active center</keyword>
<dbReference type="GO" id="GO:0005829">
    <property type="term" value="C:cytosol"/>
    <property type="evidence" value="ECO:0007669"/>
    <property type="project" value="TreeGrafter"/>
</dbReference>
<dbReference type="SUPFAM" id="SSF52833">
    <property type="entry name" value="Thioredoxin-like"/>
    <property type="match status" value="1"/>
</dbReference>
<dbReference type="PANTHER" id="PTHR45663">
    <property type="entry name" value="GEO12009P1"/>
    <property type="match status" value="1"/>
</dbReference>
<dbReference type="GO" id="GO:0015035">
    <property type="term" value="F:protein-disulfide reductase activity"/>
    <property type="evidence" value="ECO:0007669"/>
    <property type="project" value="UniProtKB-ARBA"/>
</dbReference>
<evidence type="ECO:0000256" key="4">
    <source>
        <dbReference type="ARBA" id="ARBA00023157"/>
    </source>
</evidence>
<keyword evidence="2" id="KW-0813">Transport</keyword>
<proteinExistence type="inferred from homology"/>
<dbReference type="InterPro" id="IPR017937">
    <property type="entry name" value="Thioredoxin_CS"/>
</dbReference>
<dbReference type="PROSITE" id="PS51352">
    <property type="entry name" value="THIOREDOXIN_2"/>
    <property type="match status" value="1"/>
</dbReference>
<evidence type="ECO:0000256" key="5">
    <source>
        <dbReference type="ARBA" id="ARBA00023284"/>
    </source>
</evidence>
<comment type="similarity">
    <text evidence="1">Belongs to the thioredoxin family.</text>
</comment>
<dbReference type="InterPro" id="IPR036249">
    <property type="entry name" value="Thioredoxin-like_sf"/>
</dbReference>
<keyword evidence="3" id="KW-0249">Electron transport</keyword>
<dbReference type="OrthoDB" id="9790390at2"/>
<organism evidence="7 8">
    <name type="scientific">Longimonas halophila</name>
    <dbReference type="NCBI Taxonomy" id="1469170"/>
    <lineage>
        <taxon>Bacteria</taxon>
        <taxon>Pseudomonadati</taxon>
        <taxon>Rhodothermota</taxon>
        <taxon>Rhodothermia</taxon>
        <taxon>Rhodothermales</taxon>
        <taxon>Salisaetaceae</taxon>
        <taxon>Longimonas</taxon>
    </lineage>
</organism>
<protein>
    <submittedName>
        <fullName evidence="7">Thioredoxin</fullName>
    </submittedName>
</protein>
<keyword evidence="4" id="KW-1015">Disulfide bond</keyword>
<dbReference type="Proteomes" id="UP000221024">
    <property type="component" value="Unassembled WGS sequence"/>
</dbReference>
<evidence type="ECO:0000259" key="6">
    <source>
        <dbReference type="PROSITE" id="PS51352"/>
    </source>
</evidence>
<dbReference type="AlphaFoldDB" id="A0A2H3NMQ0"/>
<dbReference type="Pfam" id="PF14561">
    <property type="entry name" value="TPR_20"/>
    <property type="match status" value="1"/>
</dbReference>
<sequence length="267" mass="29379">METTATDFATDVIEASRTTPVLVDFWAPWCGPCRQLGPTLEQLDAERDDWTLVKLNVDEHNNVARQYGVRGIPAVKLFVDGTVAAEFTGALPRHAVDQWLDEHLPTPEKKAIGQARTALDEGRRDDAIALLEPIVAEDASEPEANLLMSTAIVFEDPERAASLVESLDIAAPDLRQQREAVQTLSRLLTDTPDLPDTEAAATYQEALAALRDTCFDDALSQFIDVVRTDRDLDDDGARKACVALFTLLGPEHPATKAHRRAFDTSLY</sequence>
<reference evidence="7 8" key="1">
    <citation type="submission" date="2017-10" db="EMBL/GenBank/DDBJ databases">
        <title>Draft genome of Longimonas halophila.</title>
        <authorList>
            <person name="Goh K.M."/>
            <person name="Shamsir M.S."/>
            <person name="Lim S.W."/>
        </authorList>
    </citation>
    <scope>NUCLEOTIDE SEQUENCE [LARGE SCALE GENOMIC DNA]</scope>
    <source>
        <strain evidence="7 8">KCTC 42399</strain>
    </source>
</reference>
<dbReference type="FunFam" id="3.40.30.10:FF:000001">
    <property type="entry name" value="Thioredoxin"/>
    <property type="match status" value="1"/>
</dbReference>
<dbReference type="GO" id="GO:0045454">
    <property type="term" value="P:cell redox homeostasis"/>
    <property type="evidence" value="ECO:0007669"/>
    <property type="project" value="TreeGrafter"/>
</dbReference>
<dbReference type="GO" id="GO:0006950">
    <property type="term" value="P:response to stress"/>
    <property type="evidence" value="ECO:0007669"/>
    <property type="project" value="UniProtKB-ARBA"/>
</dbReference>
<dbReference type="CDD" id="cd02947">
    <property type="entry name" value="TRX_family"/>
    <property type="match status" value="1"/>
</dbReference>
<dbReference type="PROSITE" id="PS00194">
    <property type="entry name" value="THIOREDOXIN_1"/>
    <property type="match status" value="1"/>
</dbReference>
<accession>A0A2H3NMQ0</accession>
<dbReference type="EMBL" id="PDEP01000010">
    <property type="protein sequence ID" value="PEN06053.1"/>
    <property type="molecule type" value="Genomic_DNA"/>
</dbReference>
<evidence type="ECO:0000313" key="7">
    <source>
        <dbReference type="EMBL" id="PEN06053.1"/>
    </source>
</evidence>